<evidence type="ECO:0000313" key="3">
    <source>
        <dbReference type="Proteomes" id="UP000608024"/>
    </source>
</evidence>
<evidence type="ECO:0000259" key="1">
    <source>
        <dbReference type="PROSITE" id="PS51186"/>
    </source>
</evidence>
<dbReference type="GO" id="GO:0016747">
    <property type="term" value="F:acyltransferase activity, transferring groups other than amino-acyl groups"/>
    <property type="evidence" value="ECO:0007669"/>
    <property type="project" value="InterPro"/>
</dbReference>
<dbReference type="Proteomes" id="UP000608024">
    <property type="component" value="Unassembled WGS sequence"/>
</dbReference>
<reference evidence="2" key="1">
    <citation type="journal article" date="2014" name="Int. J. Syst. Evol. Microbiol.">
        <title>Complete genome sequence of Corynebacterium casei LMG S-19264T (=DSM 44701T), isolated from a smear-ripened cheese.</title>
        <authorList>
            <consortium name="US DOE Joint Genome Institute (JGI-PGF)"/>
            <person name="Walter F."/>
            <person name="Albersmeier A."/>
            <person name="Kalinowski J."/>
            <person name="Ruckert C."/>
        </authorList>
    </citation>
    <scope>NUCLEOTIDE SEQUENCE</scope>
    <source>
        <strain evidence="2">JCM 4784</strain>
    </source>
</reference>
<dbReference type="SUPFAM" id="SSF55729">
    <property type="entry name" value="Acyl-CoA N-acyltransferases (Nat)"/>
    <property type="match status" value="1"/>
</dbReference>
<reference evidence="2" key="2">
    <citation type="submission" date="2020-09" db="EMBL/GenBank/DDBJ databases">
        <authorList>
            <person name="Sun Q."/>
            <person name="Ohkuma M."/>
        </authorList>
    </citation>
    <scope>NUCLEOTIDE SEQUENCE</scope>
    <source>
        <strain evidence="2">JCM 4784</strain>
    </source>
</reference>
<dbReference type="InterPro" id="IPR016181">
    <property type="entry name" value="Acyl_CoA_acyltransferase"/>
</dbReference>
<gene>
    <name evidence="2" type="ORF">GCM10018785_16030</name>
</gene>
<dbReference type="AlphaFoldDB" id="A0A918ZEG2"/>
<dbReference type="InterPro" id="IPR027365">
    <property type="entry name" value="GNAT_acetyltra_YdfB-like"/>
</dbReference>
<evidence type="ECO:0000313" key="2">
    <source>
        <dbReference type="EMBL" id="GHE47167.1"/>
    </source>
</evidence>
<accession>A0A918ZEG2</accession>
<keyword evidence="3" id="KW-1185">Reference proteome</keyword>
<dbReference type="PROSITE" id="PS51186">
    <property type="entry name" value="GNAT"/>
    <property type="match status" value="1"/>
</dbReference>
<dbReference type="Gene3D" id="3.40.630.30">
    <property type="match status" value="1"/>
</dbReference>
<sequence length="331" mass="35045">MIPHPAHQPPGPARLFRSGGPGTAALAEHVLATGHGTWWTDRAERPRAIAVTCGDHALLAGDPTALTPADLAPLAGRRVEAPERFLPVLAAAFDRLHPRHRMLYIHRAAGVPPRLPRGVTVRRLRPEDGPVLAAAAPATARLHASWGGPAALAASGYGWAAFRKDRVLAMACTRFTGTRYEDVACTTTPDGRRQHLSLACVQGLVADVTARGRTATWSCAGDNRAGRLLAWTAGFRLAREYVQHATGPVPVSGDPPTAPDARVDGASAGAAVGWRDSSIQPPLLRLNDRWLAAGPCAERTLEVSELAAVSAASACAPRLRARASRNLRLRS</sequence>
<dbReference type="EMBL" id="BNBT01000015">
    <property type="protein sequence ID" value="GHE47167.1"/>
    <property type="molecule type" value="Genomic_DNA"/>
</dbReference>
<organism evidence="2 3">
    <name type="scientific">Streptomyces longispororuber</name>
    <dbReference type="NCBI Taxonomy" id="68230"/>
    <lineage>
        <taxon>Bacteria</taxon>
        <taxon>Bacillati</taxon>
        <taxon>Actinomycetota</taxon>
        <taxon>Actinomycetes</taxon>
        <taxon>Kitasatosporales</taxon>
        <taxon>Streptomycetaceae</taxon>
        <taxon>Streptomyces</taxon>
    </lineage>
</organism>
<feature type="domain" description="N-acetyltransferase" evidence="1">
    <location>
        <begin position="119"/>
        <end position="256"/>
    </location>
</feature>
<protein>
    <recommendedName>
        <fullName evidence="1">N-acetyltransferase domain-containing protein</fullName>
    </recommendedName>
</protein>
<dbReference type="InterPro" id="IPR000182">
    <property type="entry name" value="GNAT_dom"/>
</dbReference>
<dbReference type="Pfam" id="PF12746">
    <property type="entry name" value="GNAT_acetyltran"/>
    <property type="match status" value="1"/>
</dbReference>
<proteinExistence type="predicted"/>
<comment type="caution">
    <text evidence="2">The sequence shown here is derived from an EMBL/GenBank/DDBJ whole genome shotgun (WGS) entry which is preliminary data.</text>
</comment>
<name>A0A918ZEG2_9ACTN</name>